<dbReference type="InterPro" id="IPR025497">
    <property type="entry name" value="PatA-like_N"/>
</dbReference>
<keyword evidence="1 2" id="KW-0597">Phosphoprotein</keyword>
<gene>
    <name evidence="4" type="ORF">DO97_12380</name>
</gene>
<dbReference type="SUPFAM" id="SSF52172">
    <property type="entry name" value="CheY-like"/>
    <property type="match status" value="1"/>
</dbReference>
<comment type="caution">
    <text evidence="4">The sequence shown here is derived from an EMBL/GenBank/DDBJ whole genome shotgun (WGS) entry which is preliminary data.</text>
</comment>
<dbReference type="Proteomes" id="UP000030170">
    <property type="component" value="Unassembled WGS sequence"/>
</dbReference>
<evidence type="ECO:0000256" key="1">
    <source>
        <dbReference type="ARBA" id="ARBA00022553"/>
    </source>
</evidence>
<dbReference type="AlphaFoldDB" id="A0A098TJS5"/>
<dbReference type="InterPro" id="IPR024186">
    <property type="entry name" value="Sig_transdc_resp-reg_PatA"/>
</dbReference>
<evidence type="ECO:0000313" key="4">
    <source>
        <dbReference type="EMBL" id="KGF72082.1"/>
    </source>
</evidence>
<dbReference type="PIRSF" id="PIRSF005897">
    <property type="entry name" value="RR_PatA"/>
    <property type="match status" value="1"/>
</dbReference>
<evidence type="ECO:0000256" key="2">
    <source>
        <dbReference type="PROSITE-ProRule" id="PRU00169"/>
    </source>
</evidence>
<dbReference type="Gene3D" id="3.40.50.2300">
    <property type="match status" value="1"/>
</dbReference>
<sequence length="374" mass="41998">MNTSSPAIAKVTTAPAKALQEIVKRQVSGRLTVSDPSDDAILWRVYLGNGQVHFATNLQGQRERLNYFLPRLAPQLDRSQLTEFPSDYQFLCHHWQSGQLSLQQVRQILFTLAQEACVQLLALPQGELSFERTIGLDPILLSLPLQQLVLPVREAIGQWSQLRSAIASPLKRPQILDAAQLAQYLQANTDRIPQLQPLAAVLEQNLCLYEVAAHLKIDVLELAHHLQLLTHIGVIGTNPYRIPEVDNRPVVACIDDSKTVQRNVRLLLEAAGYRVVGLMEPMRALTTLVRDQPSLILMDISMPDIDGYELCRLLRQSTLLKEVPIVMLTGREGLVDRFRARMVGANSYITKPFDSQELLTLVHKFTRCSPLEVS</sequence>
<dbReference type="InterPro" id="IPR011006">
    <property type="entry name" value="CheY-like_superfamily"/>
</dbReference>
<organism evidence="4 5">
    <name type="scientific">Neosynechococcus sphagnicola sy1</name>
    <dbReference type="NCBI Taxonomy" id="1497020"/>
    <lineage>
        <taxon>Bacteria</taxon>
        <taxon>Bacillati</taxon>
        <taxon>Cyanobacteriota</taxon>
        <taxon>Cyanophyceae</taxon>
        <taxon>Neosynechococcales</taxon>
        <taxon>Neosynechococcaceae</taxon>
        <taxon>Neosynechococcus</taxon>
    </lineage>
</organism>
<dbReference type="RefSeq" id="WP_036534911.1">
    <property type="nucleotide sequence ID" value="NZ_JJML01000038.1"/>
</dbReference>
<dbReference type="SMART" id="SM00448">
    <property type="entry name" value="REC"/>
    <property type="match status" value="1"/>
</dbReference>
<dbReference type="EMBL" id="JJML01000038">
    <property type="protein sequence ID" value="KGF72082.1"/>
    <property type="molecule type" value="Genomic_DNA"/>
</dbReference>
<dbReference type="GO" id="GO:0000160">
    <property type="term" value="P:phosphorelay signal transduction system"/>
    <property type="evidence" value="ECO:0007669"/>
    <property type="project" value="InterPro"/>
</dbReference>
<feature type="modified residue" description="4-aspartylphosphate" evidence="2">
    <location>
        <position position="299"/>
    </location>
</feature>
<evidence type="ECO:0000313" key="5">
    <source>
        <dbReference type="Proteomes" id="UP000030170"/>
    </source>
</evidence>
<dbReference type="Pfam" id="PF14332">
    <property type="entry name" value="DUF4388"/>
    <property type="match status" value="1"/>
</dbReference>
<keyword evidence="5" id="KW-1185">Reference proteome</keyword>
<accession>A0A098TJS5</accession>
<dbReference type="PANTHER" id="PTHR44591">
    <property type="entry name" value="STRESS RESPONSE REGULATOR PROTEIN 1"/>
    <property type="match status" value="1"/>
</dbReference>
<proteinExistence type="predicted"/>
<dbReference type="InterPro" id="IPR050595">
    <property type="entry name" value="Bact_response_regulator"/>
</dbReference>
<dbReference type="InterPro" id="IPR001789">
    <property type="entry name" value="Sig_transdc_resp-reg_receiver"/>
</dbReference>
<dbReference type="PROSITE" id="PS50110">
    <property type="entry name" value="RESPONSE_REGULATORY"/>
    <property type="match status" value="1"/>
</dbReference>
<dbReference type="STRING" id="1497020.DO97_12380"/>
<dbReference type="Pfam" id="PF00072">
    <property type="entry name" value="Response_reg"/>
    <property type="match status" value="1"/>
</dbReference>
<name>A0A098TJS5_9CYAN</name>
<reference evidence="4 5" key="1">
    <citation type="journal article" date="2014" name="Mol. Ecol.">
        <title>Evolution of Synechococcus.</title>
        <authorList>
            <person name="Dvorak P."/>
            <person name="Casamatta D."/>
            <person name="Hasler P."/>
            <person name="Poulickova A."/>
            <person name="Ondrej V."/>
            <person name="Sanges R."/>
        </authorList>
    </citation>
    <scope>NUCLEOTIDE SEQUENCE [LARGE SCALE GENOMIC DNA]</scope>
    <source>
        <strain evidence="4 5">CAUP A 1101</strain>
    </source>
</reference>
<dbReference type="PANTHER" id="PTHR44591:SF3">
    <property type="entry name" value="RESPONSE REGULATORY DOMAIN-CONTAINING PROTEIN"/>
    <property type="match status" value="1"/>
</dbReference>
<feature type="domain" description="Response regulatory" evidence="3">
    <location>
        <begin position="250"/>
        <end position="366"/>
    </location>
</feature>
<evidence type="ECO:0000259" key="3">
    <source>
        <dbReference type="PROSITE" id="PS50110"/>
    </source>
</evidence>
<protein>
    <submittedName>
        <fullName evidence="4">Regulator</fullName>
    </submittedName>
</protein>
<dbReference type="OrthoDB" id="9809318at2"/>